<name>A0ABW3ZY63_9BACI</name>
<evidence type="ECO:0000313" key="2">
    <source>
        <dbReference type="Proteomes" id="UP001597178"/>
    </source>
</evidence>
<reference evidence="2" key="1">
    <citation type="journal article" date="2019" name="Int. J. Syst. Evol. Microbiol.">
        <title>The Global Catalogue of Microorganisms (GCM) 10K type strain sequencing project: providing services to taxonomists for standard genome sequencing and annotation.</title>
        <authorList>
            <consortium name="The Broad Institute Genomics Platform"/>
            <consortium name="The Broad Institute Genome Sequencing Center for Infectious Disease"/>
            <person name="Wu L."/>
            <person name="Ma J."/>
        </authorList>
    </citation>
    <scope>NUCLEOTIDE SEQUENCE [LARGE SCALE GENOMIC DNA]</scope>
    <source>
        <strain evidence="2">CCUG 54822</strain>
    </source>
</reference>
<dbReference type="RefSeq" id="WP_382402603.1">
    <property type="nucleotide sequence ID" value="NZ_JBHTNH010000055.1"/>
</dbReference>
<sequence>MSRETEKILLPADIPEILGKYGDLFCNYTQLPSKDSIYGNYKRTNHKLSVLFPLIEHPVHGKTGLHATEKYEDGFVIEYHYQWKIIIPKMGKLYHIFRHGKMSHTINHGQRRNTKLNQNLTTIIMYLVTGASERKIGTS</sequence>
<gene>
    <name evidence="1" type="ORF">ACFQ4A_17220</name>
</gene>
<evidence type="ECO:0000313" key="1">
    <source>
        <dbReference type="EMBL" id="MFD1363351.1"/>
    </source>
</evidence>
<accession>A0ABW3ZY63</accession>
<dbReference type="Proteomes" id="UP001597178">
    <property type="component" value="Unassembled WGS sequence"/>
</dbReference>
<proteinExistence type="predicted"/>
<keyword evidence="2" id="KW-1185">Reference proteome</keyword>
<dbReference type="EMBL" id="JBHTNH010000055">
    <property type="protein sequence ID" value="MFD1363351.1"/>
    <property type="molecule type" value="Genomic_DNA"/>
</dbReference>
<organism evidence="1 2">
    <name type="scientific">Lentibacillus salinarum</name>
    <dbReference type="NCBI Taxonomy" id="446820"/>
    <lineage>
        <taxon>Bacteria</taxon>
        <taxon>Bacillati</taxon>
        <taxon>Bacillota</taxon>
        <taxon>Bacilli</taxon>
        <taxon>Bacillales</taxon>
        <taxon>Bacillaceae</taxon>
        <taxon>Lentibacillus</taxon>
    </lineage>
</organism>
<comment type="caution">
    <text evidence="1">The sequence shown here is derived from an EMBL/GenBank/DDBJ whole genome shotgun (WGS) entry which is preliminary data.</text>
</comment>
<protein>
    <submittedName>
        <fullName evidence="1">Uncharacterized protein</fullName>
    </submittedName>
</protein>